<comment type="similarity">
    <text evidence="2 4">Belongs to the bacterial solute-binding protein 3 family.</text>
</comment>
<accession>A0ABT3T750</accession>
<keyword evidence="9" id="KW-1185">Reference proteome</keyword>
<name>A0ABT3T750_9GAMM</name>
<reference evidence="8" key="1">
    <citation type="submission" date="2019-02" db="EMBL/GenBank/DDBJ databases">
        <authorList>
            <person name="Li S.-H."/>
        </authorList>
    </citation>
    <scope>NUCLEOTIDE SEQUENCE</scope>
    <source>
        <strain evidence="8">IMCC11814</strain>
    </source>
</reference>
<dbReference type="Proteomes" id="UP001143304">
    <property type="component" value="Unassembled WGS sequence"/>
</dbReference>
<dbReference type="PROSITE" id="PS01039">
    <property type="entry name" value="SBP_BACTERIAL_3"/>
    <property type="match status" value="1"/>
</dbReference>
<evidence type="ECO:0000259" key="6">
    <source>
        <dbReference type="SMART" id="SM00062"/>
    </source>
</evidence>
<evidence type="ECO:0000313" key="8">
    <source>
        <dbReference type="EMBL" id="MCX2978102.1"/>
    </source>
</evidence>
<dbReference type="RefSeq" id="WP_279249804.1">
    <property type="nucleotide sequence ID" value="NZ_SHNO01000001.1"/>
</dbReference>
<evidence type="ECO:0000256" key="5">
    <source>
        <dbReference type="SAM" id="SignalP"/>
    </source>
</evidence>
<feature type="chain" id="PRO_5045288448" evidence="5">
    <location>
        <begin position="27"/>
        <end position="269"/>
    </location>
</feature>
<dbReference type="SUPFAM" id="SSF53850">
    <property type="entry name" value="Periplasmic binding protein-like II"/>
    <property type="match status" value="1"/>
</dbReference>
<dbReference type="Gene3D" id="3.40.190.10">
    <property type="entry name" value="Periplasmic binding protein-like II"/>
    <property type="match status" value="2"/>
</dbReference>
<gene>
    <name evidence="8" type="ORF">EYC82_12115</name>
</gene>
<protein>
    <submittedName>
        <fullName evidence="8">Transporter substrate-binding domain-containing protein</fullName>
    </submittedName>
</protein>
<feature type="signal peptide" evidence="5">
    <location>
        <begin position="1"/>
        <end position="26"/>
    </location>
</feature>
<feature type="domain" description="Solute-binding protein family 3/N-terminal" evidence="6">
    <location>
        <begin position="38"/>
        <end position="262"/>
    </location>
</feature>
<evidence type="ECO:0000256" key="4">
    <source>
        <dbReference type="RuleBase" id="RU003744"/>
    </source>
</evidence>
<evidence type="ECO:0000313" key="9">
    <source>
        <dbReference type="Proteomes" id="UP001143304"/>
    </source>
</evidence>
<sequence length="269" mass="29420">MSATLRKIAMSGLVALLVTLPLSAVAGDSLQRIIDFRTLKVGMSGNQPPMTMANREGGLMGFDVDLAQALAAAMNVELEIKQMPFGDLITALEKDEIDMVLSNLSITPERTELVSFVGPYMMSGKSILTTSDSMGALTSTDEFNRKGLKILALKNSTHTSFVKQVAPEATLIEVESYDEGVSLLIEGKAELMVADMTQCILAVMRFPDAGLITLDEPLTVEPIGIAVSREDKQFYNLVDNYLRSYEKTGVLNQLRNKWFEESAWIAAMP</sequence>
<dbReference type="SMART" id="SM00079">
    <property type="entry name" value="PBPe"/>
    <property type="match status" value="1"/>
</dbReference>
<dbReference type="InterPro" id="IPR001320">
    <property type="entry name" value="Iontro_rcpt_C"/>
</dbReference>
<dbReference type="PANTHER" id="PTHR35936">
    <property type="entry name" value="MEMBRANE-BOUND LYTIC MUREIN TRANSGLYCOSYLASE F"/>
    <property type="match status" value="1"/>
</dbReference>
<dbReference type="InterPro" id="IPR018313">
    <property type="entry name" value="SBP_3_CS"/>
</dbReference>
<dbReference type="InterPro" id="IPR001638">
    <property type="entry name" value="Solute-binding_3/MltF_N"/>
</dbReference>
<keyword evidence="3 5" id="KW-0732">Signal</keyword>
<dbReference type="SMART" id="SM00062">
    <property type="entry name" value="PBPb"/>
    <property type="match status" value="1"/>
</dbReference>
<dbReference type="PANTHER" id="PTHR35936:SF17">
    <property type="entry name" value="ARGININE-BINDING EXTRACELLULAR PROTEIN ARTP"/>
    <property type="match status" value="1"/>
</dbReference>
<dbReference type="EMBL" id="SHNO01000001">
    <property type="protein sequence ID" value="MCX2978102.1"/>
    <property type="molecule type" value="Genomic_DNA"/>
</dbReference>
<organism evidence="8 9">
    <name type="scientific">Candidatus Marimicrobium litorale</name>
    <dbReference type="NCBI Taxonomy" id="2518991"/>
    <lineage>
        <taxon>Bacteria</taxon>
        <taxon>Pseudomonadati</taxon>
        <taxon>Pseudomonadota</taxon>
        <taxon>Gammaproteobacteria</taxon>
        <taxon>Cellvibrionales</taxon>
        <taxon>Halieaceae</taxon>
        <taxon>Marimicrobium</taxon>
    </lineage>
</organism>
<dbReference type="Pfam" id="PF00497">
    <property type="entry name" value="SBP_bac_3"/>
    <property type="match status" value="1"/>
</dbReference>
<comment type="subcellular location">
    <subcellularLocation>
        <location evidence="1">Cell envelope</location>
    </subcellularLocation>
</comment>
<evidence type="ECO:0000259" key="7">
    <source>
        <dbReference type="SMART" id="SM00079"/>
    </source>
</evidence>
<feature type="domain" description="Ionotropic glutamate receptor C-terminal" evidence="7">
    <location>
        <begin position="38"/>
        <end position="261"/>
    </location>
</feature>
<evidence type="ECO:0000256" key="1">
    <source>
        <dbReference type="ARBA" id="ARBA00004196"/>
    </source>
</evidence>
<evidence type="ECO:0000256" key="2">
    <source>
        <dbReference type="ARBA" id="ARBA00010333"/>
    </source>
</evidence>
<comment type="caution">
    <text evidence="8">The sequence shown here is derived from an EMBL/GenBank/DDBJ whole genome shotgun (WGS) entry which is preliminary data.</text>
</comment>
<proteinExistence type="inferred from homology"/>
<evidence type="ECO:0000256" key="3">
    <source>
        <dbReference type="ARBA" id="ARBA00022729"/>
    </source>
</evidence>